<organism evidence="1">
    <name type="scientific">Pithovirus LCDPAC01</name>
    <dbReference type="NCBI Taxonomy" id="2506600"/>
    <lineage>
        <taxon>Viruses</taxon>
        <taxon>Pithoviruses</taxon>
    </lineage>
</organism>
<protein>
    <submittedName>
        <fullName evidence="1">Uncharacterized protein</fullName>
    </submittedName>
</protein>
<evidence type="ECO:0000313" key="1">
    <source>
        <dbReference type="EMBL" id="QBK84759.1"/>
    </source>
</evidence>
<gene>
    <name evidence="1" type="ORF">LCDPAC01_02400</name>
</gene>
<dbReference type="EMBL" id="MK500293">
    <property type="protein sequence ID" value="QBK84759.1"/>
    <property type="molecule type" value="Genomic_DNA"/>
</dbReference>
<reference evidence="1" key="1">
    <citation type="journal article" date="2019" name="MBio">
        <title>Virus Genomes from Deep Sea Sediments Expand the Ocean Megavirome and Support Independent Origins of Viral Gigantism.</title>
        <authorList>
            <person name="Backstrom D."/>
            <person name="Yutin N."/>
            <person name="Jorgensen S.L."/>
            <person name="Dharamshi J."/>
            <person name="Homa F."/>
            <person name="Zaremba-Niedwiedzka K."/>
            <person name="Spang A."/>
            <person name="Wolf Y.I."/>
            <person name="Koonin E.V."/>
            <person name="Ettema T.J."/>
        </authorList>
    </citation>
    <scope>NUCLEOTIDE SEQUENCE</scope>
</reference>
<proteinExistence type="predicted"/>
<name>A0A481YNB5_9VIRU</name>
<accession>A0A481YNB5</accession>
<sequence length="115" mass="13387">MQYAFEIFSLSNEGEKIPPLFDTIIRNVANINDEKGIPVPEFWVWSSEEIDVDWPGVKTTFKRHSRLDCLQVFVNVINLQRQLVYTLPEELAIFIDAVDKNVFYHSSPPISIFQK</sequence>